<feature type="domain" description="Helicase ATP-binding" evidence="1">
    <location>
        <begin position="98"/>
        <end position="248"/>
    </location>
</feature>
<gene>
    <name evidence="2" type="ORF">LCGC14_1466290</name>
</gene>
<accession>A0A0F9JZN7</accession>
<dbReference type="GO" id="GO:0005524">
    <property type="term" value="F:ATP binding"/>
    <property type="evidence" value="ECO:0007669"/>
    <property type="project" value="InterPro"/>
</dbReference>
<dbReference type="GO" id="GO:0003677">
    <property type="term" value="F:DNA binding"/>
    <property type="evidence" value="ECO:0007669"/>
    <property type="project" value="InterPro"/>
</dbReference>
<sequence>MAELADLRAVLEHEGEAEFVGAMAAYPRDTSLTKRLTVRLRIDEFLALAYEKNGYTMVPRGLCRASKQDRMTTGPPISVKSIVKPRDPDQARVILETVGLLHEGGNFIIEAGTGSGKTVVSCEAIARMGRKALVIVPKEDLYEQWAKELKRFLPGVKLGFIRQNKYDVVGKDVVIAMLHSLARYEKYPSTLRSEFGFVIWDEVHRVPAETFSRTAGLFTARLRMGLSATPKRFDGKEILIHAHIGPVAVRSTQIKLKPVVGIYRTSWRCPRRDGVRIPHTATRAGHVLSHLANDDRRTQAILKKVVLAHSKGRKTVVFSDRVYHLKLMRTMIAGLGVPMHETALYIGGCKKGELEQAKTKPVIFATYGMMAEGTDIPWLDCCVLATPRANIKQPIGRILREHPDKPRPVILDFVDGDSPLYRGWAFKREAIYTELGAEVHRY</sequence>
<dbReference type="GO" id="GO:0016787">
    <property type="term" value="F:hydrolase activity"/>
    <property type="evidence" value="ECO:0007669"/>
    <property type="project" value="InterPro"/>
</dbReference>
<dbReference type="Pfam" id="PF04851">
    <property type="entry name" value="ResIII"/>
    <property type="match status" value="1"/>
</dbReference>
<dbReference type="SMART" id="SM00487">
    <property type="entry name" value="DEXDc"/>
    <property type="match status" value="1"/>
</dbReference>
<dbReference type="GO" id="GO:0005829">
    <property type="term" value="C:cytosol"/>
    <property type="evidence" value="ECO:0007669"/>
    <property type="project" value="TreeGrafter"/>
</dbReference>
<protein>
    <recommendedName>
        <fullName evidence="1">Helicase ATP-binding domain-containing protein</fullName>
    </recommendedName>
</protein>
<dbReference type="InterPro" id="IPR050742">
    <property type="entry name" value="Helicase_Restrict-Modif_Enz"/>
</dbReference>
<comment type="caution">
    <text evidence="2">The sequence shown here is derived from an EMBL/GenBank/DDBJ whole genome shotgun (WGS) entry which is preliminary data.</text>
</comment>
<dbReference type="InterPro" id="IPR027417">
    <property type="entry name" value="P-loop_NTPase"/>
</dbReference>
<dbReference type="CDD" id="cd17926">
    <property type="entry name" value="DEXHc_RE"/>
    <property type="match status" value="1"/>
</dbReference>
<dbReference type="PROSITE" id="PS51192">
    <property type="entry name" value="HELICASE_ATP_BIND_1"/>
    <property type="match status" value="1"/>
</dbReference>
<dbReference type="InterPro" id="IPR006935">
    <property type="entry name" value="Helicase/UvrB_N"/>
</dbReference>
<dbReference type="PANTHER" id="PTHR47396:SF1">
    <property type="entry name" value="ATP-DEPENDENT HELICASE IRC3-RELATED"/>
    <property type="match status" value="1"/>
</dbReference>
<dbReference type="AlphaFoldDB" id="A0A0F9JZN7"/>
<reference evidence="2" key="1">
    <citation type="journal article" date="2015" name="Nature">
        <title>Complex archaea that bridge the gap between prokaryotes and eukaryotes.</title>
        <authorList>
            <person name="Spang A."/>
            <person name="Saw J.H."/>
            <person name="Jorgensen S.L."/>
            <person name="Zaremba-Niedzwiedzka K."/>
            <person name="Martijn J."/>
            <person name="Lind A.E."/>
            <person name="van Eijk R."/>
            <person name="Schleper C."/>
            <person name="Guy L."/>
            <person name="Ettema T.J."/>
        </authorList>
    </citation>
    <scope>NUCLEOTIDE SEQUENCE</scope>
</reference>
<name>A0A0F9JZN7_9ZZZZ</name>
<evidence type="ECO:0000313" key="2">
    <source>
        <dbReference type="EMBL" id="KKM67916.1"/>
    </source>
</evidence>
<dbReference type="InterPro" id="IPR014001">
    <property type="entry name" value="Helicase_ATP-bd"/>
</dbReference>
<dbReference type="EMBL" id="LAZR01010265">
    <property type="protein sequence ID" value="KKM67916.1"/>
    <property type="molecule type" value="Genomic_DNA"/>
</dbReference>
<proteinExistence type="predicted"/>
<organism evidence="2">
    <name type="scientific">marine sediment metagenome</name>
    <dbReference type="NCBI Taxonomy" id="412755"/>
    <lineage>
        <taxon>unclassified sequences</taxon>
        <taxon>metagenomes</taxon>
        <taxon>ecological metagenomes</taxon>
    </lineage>
</organism>
<evidence type="ECO:0000259" key="1">
    <source>
        <dbReference type="PROSITE" id="PS51192"/>
    </source>
</evidence>
<dbReference type="SUPFAM" id="SSF52540">
    <property type="entry name" value="P-loop containing nucleoside triphosphate hydrolases"/>
    <property type="match status" value="2"/>
</dbReference>
<dbReference type="Gene3D" id="3.40.50.300">
    <property type="entry name" value="P-loop containing nucleotide triphosphate hydrolases"/>
    <property type="match status" value="2"/>
</dbReference>
<dbReference type="PANTHER" id="PTHR47396">
    <property type="entry name" value="TYPE I RESTRICTION ENZYME ECOKI R PROTEIN"/>
    <property type="match status" value="1"/>
</dbReference>